<dbReference type="EMBL" id="CM023470">
    <property type="protein sequence ID" value="KAH7977919.1"/>
    <property type="molecule type" value="Genomic_DNA"/>
</dbReference>
<evidence type="ECO:0000313" key="1">
    <source>
        <dbReference type="EMBL" id="KAH7977919.1"/>
    </source>
</evidence>
<comment type="caution">
    <text evidence="1">The sequence shown here is derived from an EMBL/GenBank/DDBJ whole genome shotgun (WGS) entry which is preliminary data.</text>
</comment>
<proteinExistence type="predicted"/>
<organism evidence="1 2">
    <name type="scientific">Dermacentor silvarum</name>
    <name type="common">Tick</name>
    <dbReference type="NCBI Taxonomy" id="543639"/>
    <lineage>
        <taxon>Eukaryota</taxon>
        <taxon>Metazoa</taxon>
        <taxon>Ecdysozoa</taxon>
        <taxon>Arthropoda</taxon>
        <taxon>Chelicerata</taxon>
        <taxon>Arachnida</taxon>
        <taxon>Acari</taxon>
        <taxon>Parasitiformes</taxon>
        <taxon>Ixodida</taxon>
        <taxon>Ixodoidea</taxon>
        <taxon>Ixodidae</taxon>
        <taxon>Rhipicephalinae</taxon>
        <taxon>Dermacentor</taxon>
    </lineage>
</organism>
<sequence>MKLGCLDDTGKKLRSDRNAFYNGAYPTGAIDKDPLQPGYELTRENERSLSDRQAADVCYGPALMISSVLVLFCLVSFLSGVVNRRLMAAQRLTCSSNLCLRFADVINRSATARVPPCSDFYAHVCAEWDQGNLESPQELQFRSIVERLYLRLAREPVPTHNQTSFQKAAGFYQSCLAVLLDGKSELREISKALRRVGVRWPQRSEDPDLLVTAAMLKQWFDLDSVLVFSMPDTATLSVGPPSTDWLHDIKRQRYAVDFADNSLEHFRVLSVAFGNANPNETEIAQLRAAEELFFNYIVFAGASSPSPPISRLTLAALPVKCSEFSRDRWDKLLREAYDTIPEAVTAVEIRDFRVFDAMCRLVRDLGESAIQYYVEWLAVGTLAMAGDRSIAEVVWNGADMAPLAAQSTCFRTTMLLFGETVLLEESRRWHLQRPALLSDSHCVAKKVRDSLSQLIRDNRSHPSANSFRKDWLHDQLYNDDRERLVESVYATVPDMSEGFFFNRMLLLNVSLNRDTLTSLGFSWDELEDMLRHDGGSIRSQLPALQQDVRLFLQLSYATYLLLSEDMPPMYNYAALGMLLARQLLAFRRHSVLIQRTRPGSPSQQTEELAGELDKERTEFSLALDIAQEVVFRTHQYKAHARSRRSQDFFLLTCFQVCSGRNTNEDRRNFTLAFTASKGFQKAFSCRTVS</sequence>
<protein>
    <submittedName>
        <fullName evidence="1">Uncharacterized protein</fullName>
    </submittedName>
</protein>
<accession>A0ACB8DUB7</accession>
<keyword evidence="2" id="KW-1185">Reference proteome</keyword>
<evidence type="ECO:0000313" key="2">
    <source>
        <dbReference type="Proteomes" id="UP000821865"/>
    </source>
</evidence>
<gene>
    <name evidence="1" type="ORF">HPB49_003946</name>
</gene>
<dbReference type="Proteomes" id="UP000821865">
    <property type="component" value="Chromosome 1"/>
</dbReference>
<name>A0ACB8DUB7_DERSI</name>
<reference evidence="1" key="1">
    <citation type="submission" date="2020-05" db="EMBL/GenBank/DDBJ databases">
        <title>Large-scale comparative analyses of tick genomes elucidate their genetic diversity and vector capacities.</title>
        <authorList>
            <person name="Jia N."/>
            <person name="Wang J."/>
            <person name="Shi W."/>
            <person name="Du L."/>
            <person name="Sun Y."/>
            <person name="Zhan W."/>
            <person name="Jiang J."/>
            <person name="Wang Q."/>
            <person name="Zhang B."/>
            <person name="Ji P."/>
            <person name="Sakyi L.B."/>
            <person name="Cui X."/>
            <person name="Yuan T."/>
            <person name="Jiang B."/>
            <person name="Yang W."/>
            <person name="Lam T.T.-Y."/>
            <person name="Chang Q."/>
            <person name="Ding S."/>
            <person name="Wang X."/>
            <person name="Zhu J."/>
            <person name="Ruan X."/>
            <person name="Zhao L."/>
            <person name="Wei J."/>
            <person name="Que T."/>
            <person name="Du C."/>
            <person name="Cheng J."/>
            <person name="Dai P."/>
            <person name="Han X."/>
            <person name="Huang E."/>
            <person name="Gao Y."/>
            <person name="Liu J."/>
            <person name="Shao H."/>
            <person name="Ye R."/>
            <person name="Li L."/>
            <person name="Wei W."/>
            <person name="Wang X."/>
            <person name="Wang C."/>
            <person name="Yang T."/>
            <person name="Huo Q."/>
            <person name="Li W."/>
            <person name="Guo W."/>
            <person name="Chen H."/>
            <person name="Zhou L."/>
            <person name="Ni X."/>
            <person name="Tian J."/>
            <person name="Zhou Y."/>
            <person name="Sheng Y."/>
            <person name="Liu T."/>
            <person name="Pan Y."/>
            <person name="Xia L."/>
            <person name="Li J."/>
            <person name="Zhao F."/>
            <person name="Cao W."/>
        </authorList>
    </citation>
    <scope>NUCLEOTIDE SEQUENCE</scope>
    <source>
        <strain evidence="1">Dsil-2018</strain>
    </source>
</reference>